<reference evidence="4 5" key="1">
    <citation type="submission" date="2013-03" db="EMBL/GenBank/DDBJ databases">
        <title>Assembly of a new bacterial strain Brevibacillus borstelensis AK1.</title>
        <authorList>
            <person name="Rajan I."/>
            <person name="PoliReddy D."/>
            <person name="Sugumar T."/>
            <person name="Rathinam K."/>
            <person name="Alqarawi S."/>
            <person name="Khalil A.B."/>
            <person name="Sivakumar N."/>
        </authorList>
    </citation>
    <scope>NUCLEOTIDE SEQUENCE [LARGE SCALE GENOMIC DNA]</scope>
    <source>
        <strain evidence="4 5">AK1</strain>
    </source>
</reference>
<keyword evidence="2 3" id="KW-0479">Metal-binding</keyword>
<comment type="similarity">
    <text evidence="1">Belongs to the DinB family.</text>
</comment>
<evidence type="ECO:0000256" key="3">
    <source>
        <dbReference type="PIRSR" id="PIRSR607837-1"/>
    </source>
</evidence>
<evidence type="ECO:0000256" key="1">
    <source>
        <dbReference type="ARBA" id="ARBA00008635"/>
    </source>
</evidence>
<protein>
    <recommendedName>
        <fullName evidence="6">DinB family protein</fullName>
    </recommendedName>
</protein>
<name>M8DC29_9BACL</name>
<accession>M8DC29</accession>
<evidence type="ECO:0000313" key="5">
    <source>
        <dbReference type="Proteomes" id="UP000012081"/>
    </source>
</evidence>
<dbReference type="InterPro" id="IPR007837">
    <property type="entry name" value="DinB"/>
</dbReference>
<dbReference type="InterPro" id="IPR034660">
    <property type="entry name" value="DinB/YfiT-like"/>
</dbReference>
<evidence type="ECO:0000313" key="4">
    <source>
        <dbReference type="EMBL" id="EMT50917.1"/>
    </source>
</evidence>
<dbReference type="STRING" id="1300222.I532_19966"/>
<dbReference type="PANTHER" id="PTHR37302:SF3">
    <property type="entry name" value="DAMAGE-INDUCIBLE PROTEIN DINB"/>
    <property type="match status" value="1"/>
</dbReference>
<evidence type="ECO:0000256" key="2">
    <source>
        <dbReference type="ARBA" id="ARBA00022723"/>
    </source>
</evidence>
<organism evidence="4 5">
    <name type="scientific">Brevibacillus borstelensis AK1</name>
    <dbReference type="NCBI Taxonomy" id="1300222"/>
    <lineage>
        <taxon>Bacteria</taxon>
        <taxon>Bacillati</taxon>
        <taxon>Bacillota</taxon>
        <taxon>Bacilli</taxon>
        <taxon>Bacillales</taxon>
        <taxon>Paenibacillaceae</taxon>
        <taxon>Brevibacillus</taxon>
    </lineage>
</organism>
<dbReference type="AlphaFoldDB" id="M8DC29"/>
<dbReference type="EMBL" id="APBN01000011">
    <property type="protein sequence ID" value="EMT50917.1"/>
    <property type="molecule type" value="Genomic_DNA"/>
</dbReference>
<evidence type="ECO:0008006" key="6">
    <source>
        <dbReference type="Google" id="ProtNLM"/>
    </source>
</evidence>
<gene>
    <name evidence="4" type="ORF">I532_19966</name>
</gene>
<sequence length="162" mass="18758">MAEKELENMQALFHYNWMVRDEWLELLKQLPREELLRSRVGGAGSILYTLFHIVDVEYSWIIFGIQGKPDTEPNFGDYQSLDRVKDFSDSCRSEIASFLESWSGENEREKVTVSWSETAYTQGEIVRHVIAHEIHHMGQLSIWARELGLQPVSANFIGRGLL</sequence>
<dbReference type="PANTHER" id="PTHR37302">
    <property type="entry name" value="SLR1116 PROTEIN"/>
    <property type="match status" value="1"/>
</dbReference>
<comment type="caution">
    <text evidence="4">The sequence shown here is derived from an EMBL/GenBank/DDBJ whole genome shotgun (WGS) entry which is preliminary data.</text>
</comment>
<feature type="binding site" evidence="3">
    <location>
        <position position="52"/>
    </location>
    <ligand>
        <name>a divalent metal cation</name>
        <dbReference type="ChEBI" id="CHEBI:60240"/>
    </ligand>
</feature>
<dbReference type="SUPFAM" id="SSF109854">
    <property type="entry name" value="DinB/YfiT-like putative metalloenzymes"/>
    <property type="match status" value="1"/>
</dbReference>
<feature type="binding site" evidence="3">
    <location>
        <position position="132"/>
    </location>
    <ligand>
        <name>a divalent metal cation</name>
        <dbReference type="ChEBI" id="CHEBI:60240"/>
    </ligand>
</feature>
<proteinExistence type="inferred from homology"/>
<keyword evidence="5" id="KW-1185">Reference proteome</keyword>
<dbReference type="GO" id="GO:0046872">
    <property type="term" value="F:metal ion binding"/>
    <property type="evidence" value="ECO:0007669"/>
    <property type="project" value="UniProtKB-KW"/>
</dbReference>
<dbReference type="Pfam" id="PF05163">
    <property type="entry name" value="DinB"/>
    <property type="match status" value="1"/>
</dbReference>
<feature type="binding site" evidence="3">
    <location>
        <position position="136"/>
    </location>
    <ligand>
        <name>a divalent metal cation</name>
        <dbReference type="ChEBI" id="CHEBI:60240"/>
    </ligand>
</feature>
<dbReference type="Proteomes" id="UP000012081">
    <property type="component" value="Unassembled WGS sequence"/>
</dbReference>
<dbReference type="Gene3D" id="1.20.120.450">
    <property type="entry name" value="dinb family like domain"/>
    <property type="match status" value="1"/>
</dbReference>
<dbReference type="PATRIC" id="fig|1300222.3.peg.4196"/>